<reference evidence="2 3" key="2">
    <citation type="submission" date="2018-08" db="EMBL/GenBank/DDBJ databases">
        <title>The draft genome of Acinetobacter sichuanensis strain WCHAc060041.</title>
        <authorList>
            <person name="Qin J."/>
            <person name="Feng Y."/>
            <person name="Zong Z."/>
        </authorList>
    </citation>
    <scope>NUCLEOTIDE SEQUENCE [LARGE SCALE GENOMIC DNA]</scope>
    <source>
        <strain evidence="2 3">WCHAc060041</strain>
    </source>
</reference>
<evidence type="ECO:0000313" key="3">
    <source>
        <dbReference type="Proteomes" id="UP000240957"/>
    </source>
</evidence>
<dbReference type="Proteomes" id="UP000240957">
    <property type="component" value="Unassembled WGS sequence"/>
</dbReference>
<dbReference type="OrthoDB" id="6713262at2"/>
<dbReference type="EMBL" id="PYIX02000007">
    <property type="protein sequence ID" value="RFC84328.1"/>
    <property type="molecule type" value="Genomic_DNA"/>
</dbReference>
<dbReference type="AlphaFoldDB" id="A0A371YS79"/>
<reference evidence="4" key="3">
    <citation type="journal article" date="2019" name="Int. J. Syst. Evol. Microbiol.">
        <title>The Global Catalogue of Microorganisms (GCM) 10K type strain sequencing project: providing services to taxonomists for standard genome sequencing and annotation.</title>
        <authorList>
            <consortium name="The Broad Institute Genomics Platform"/>
            <consortium name="The Broad Institute Genome Sequencing Center for Infectious Disease"/>
            <person name="Wu L."/>
            <person name="Ma J."/>
        </authorList>
    </citation>
    <scope>NUCLEOTIDE SEQUENCE [LARGE SCALE GENOMIC DNA]</scope>
    <source>
        <strain evidence="4">KCTC 62575</strain>
    </source>
</reference>
<evidence type="ECO:0000313" key="4">
    <source>
        <dbReference type="Proteomes" id="UP001595455"/>
    </source>
</evidence>
<evidence type="ECO:0000313" key="2">
    <source>
        <dbReference type="EMBL" id="RFC84328.1"/>
    </source>
</evidence>
<accession>A0A371YS79</accession>
<proteinExistence type="predicted"/>
<reference evidence="1" key="1">
    <citation type="journal article" date="2014" name="Int. J. Syst. Evol. Microbiol.">
        <title>Complete genome of a new Firmicutes species belonging to the dominant human colonic microbiota ('Ruminococcus bicirculans') reveals two chromosomes and a selective capacity to utilize plant glucans.</title>
        <authorList>
            <consortium name="NISC Comparative Sequencing Program"/>
            <person name="Wegmann U."/>
            <person name="Louis P."/>
            <person name="Goesmann A."/>
            <person name="Henrissat B."/>
            <person name="Duncan S.H."/>
            <person name="Flint H.J."/>
        </authorList>
    </citation>
    <scope>NUCLEOTIDE SEQUENCE</scope>
    <source>
        <strain evidence="1">KCTC 62575</strain>
    </source>
</reference>
<dbReference type="EMBL" id="JBHRSF010000008">
    <property type="protein sequence ID" value="MFC2994810.1"/>
    <property type="molecule type" value="Genomic_DNA"/>
</dbReference>
<comment type="caution">
    <text evidence="2">The sequence shown here is derived from an EMBL/GenBank/DDBJ whole genome shotgun (WGS) entry which is preliminary data.</text>
</comment>
<keyword evidence="4" id="KW-1185">Reference proteome</keyword>
<name>A0A371YS79_9GAMM</name>
<dbReference type="RefSeq" id="WP_107007456.1">
    <property type="nucleotide sequence ID" value="NZ_JBHRSF010000008.1"/>
</dbReference>
<gene>
    <name evidence="1" type="ORF">ACFODO_05870</name>
    <name evidence="2" type="ORF">C9E89_006555</name>
</gene>
<evidence type="ECO:0000313" key="1">
    <source>
        <dbReference type="EMBL" id="MFC2994810.1"/>
    </source>
</evidence>
<sequence>MKWLLIIIAIGVIFFIFRVISKQQLSQLKSTTFKPFKDAVQPKSSVTKVEPLALSDEEQQLFDDVAKLFFEQHIQQQDIEQAEHIEQQFLNKMPSKTDSQIGEFDLGEWCIYWNYRQQSLEYYVGKYGIFYTHVDRHGVEHKAELMKASS</sequence>
<organism evidence="2 3">
    <name type="scientific">Acinetobacter sichuanensis</name>
    <dbReference type="NCBI Taxonomy" id="2136183"/>
    <lineage>
        <taxon>Bacteria</taxon>
        <taxon>Pseudomonadati</taxon>
        <taxon>Pseudomonadota</taxon>
        <taxon>Gammaproteobacteria</taxon>
        <taxon>Moraxellales</taxon>
        <taxon>Moraxellaceae</taxon>
        <taxon>Acinetobacter</taxon>
    </lineage>
</organism>
<reference evidence="1" key="4">
    <citation type="submission" date="2024-09" db="EMBL/GenBank/DDBJ databases">
        <authorList>
            <person name="Sun Q."/>
            <person name="Mori K."/>
        </authorList>
    </citation>
    <scope>NUCLEOTIDE SEQUENCE</scope>
    <source>
        <strain evidence="1">KCTC 62575</strain>
    </source>
</reference>
<dbReference type="Proteomes" id="UP001595455">
    <property type="component" value="Unassembled WGS sequence"/>
</dbReference>
<protein>
    <submittedName>
        <fullName evidence="2">Uncharacterized protein</fullName>
    </submittedName>
</protein>